<evidence type="ECO:0008006" key="5">
    <source>
        <dbReference type="Google" id="ProtNLM"/>
    </source>
</evidence>
<organism evidence="3 4">
    <name type="scientific">Ruminococcus bromii</name>
    <dbReference type="NCBI Taxonomy" id="40518"/>
    <lineage>
        <taxon>Bacteria</taxon>
        <taxon>Bacillati</taxon>
        <taxon>Bacillota</taxon>
        <taxon>Clostridia</taxon>
        <taxon>Eubacteriales</taxon>
        <taxon>Oscillospiraceae</taxon>
        <taxon>Ruminococcus</taxon>
    </lineage>
</organism>
<sequence length="435" mass="51536">MYIANDKNGERVHIESAKRGLDYFCPICNFPVILKIGPIKAHHYAHAKGFICLDSWQYDSSNWRFDNINRFGKEYQERIISLESTKHIADVLIDDKTIIEFQQGKLSQKEFNERNIFFKNKGLKAIWLFDVQKDYTEGNLFKVKGEKELYTWKEVNPTLKKYTKLTDDLFLFLQLDNQTIISVDWLSENGISFFGSNCKYTPEDFIKLCSSNSEKLFDRINNKKMYFERLSNNQMQSQTESEDTSLLPLPDNFDELYDKLISFVNTHNYWCYYGCPKNASHIVSQKDCGQNCHSLSTRNGNLNKVCTYRFKESDYRGCQIDRIFRDIEGRITQVNIIKNGLAEFKSYQQYEPVTDDILSIWKKQGDNWDRAEFYNIQRGIKAKVSRNQINKITKYHNLYGDIKYDNSTSDYTNDKVPYYNLKEWVLIYSHKTYYR</sequence>
<dbReference type="RefSeq" id="WP_249376260.1">
    <property type="nucleotide sequence ID" value="NZ_SNUZ01000007.1"/>
</dbReference>
<reference evidence="3 4" key="1">
    <citation type="submission" date="2019-03" db="EMBL/GenBank/DDBJ databases">
        <authorList>
            <person name="Molinero N."/>
            <person name="Sanchez B."/>
            <person name="Walker A."/>
            <person name="Duncan S."/>
            <person name="Delgado S."/>
            <person name="Margolles A."/>
        </authorList>
    </citation>
    <scope>NUCLEOTIDE SEQUENCE [LARGE SCALE GENOMIC DNA]</scope>
    <source>
        <strain evidence="3 4">IPLA60002</strain>
    </source>
</reference>
<dbReference type="Proteomes" id="UP001056693">
    <property type="component" value="Unassembled WGS sequence"/>
</dbReference>
<dbReference type="InterPro" id="IPR057253">
    <property type="entry name" value="CoiA-like_N"/>
</dbReference>
<evidence type="ECO:0000313" key="4">
    <source>
        <dbReference type="Proteomes" id="UP001056693"/>
    </source>
</evidence>
<dbReference type="Pfam" id="PF06054">
    <property type="entry name" value="CoiA_nuc"/>
    <property type="match status" value="1"/>
</dbReference>
<evidence type="ECO:0000259" key="1">
    <source>
        <dbReference type="Pfam" id="PF06054"/>
    </source>
</evidence>
<evidence type="ECO:0000259" key="2">
    <source>
        <dbReference type="Pfam" id="PF25164"/>
    </source>
</evidence>
<gene>
    <name evidence="3" type="ORF">E2N93_04460</name>
</gene>
<evidence type="ECO:0000313" key="3">
    <source>
        <dbReference type="EMBL" id="MCL3787277.1"/>
    </source>
</evidence>
<feature type="domain" description="Competence protein CoiA-like N-terminal" evidence="2">
    <location>
        <begin position="11"/>
        <end position="52"/>
    </location>
</feature>
<dbReference type="Pfam" id="PF25164">
    <property type="entry name" value="CoiA_N"/>
    <property type="match status" value="1"/>
</dbReference>
<protein>
    <recommendedName>
        <fullName evidence="5">Competence protein CoiA-like family protein</fullName>
    </recommendedName>
</protein>
<feature type="domain" description="Competence protein CoiA nuclease-like" evidence="1">
    <location>
        <begin position="82"/>
        <end position="151"/>
    </location>
</feature>
<dbReference type="EMBL" id="SNUZ01000007">
    <property type="protein sequence ID" value="MCL3787277.1"/>
    <property type="molecule type" value="Genomic_DNA"/>
</dbReference>
<keyword evidence="4" id="KW-1185">Reference proteome</keyword>
<comment type="caution">
    <text evidence="3">The sequence shown here is derived from an EMBL/GenBank/DDBJ whole genome shotgun (WGS) entry which is preliminary data.</text>
</comment>
<proteinExistence type="predicted"/>
<dbReference type="InterPro" id="IPR010330">
    <property type="entry name" value="CoiA_nuc"/>
</dbReference>
<name>A0ABT0NGK4_9FIRM</name>
<accession>A0ABT0NGK4</accession>